<dbReference type="PANTHER" id="PTHR10264">
    <property type="entry name" value="BAND 7 PROTEIN-RELATED"/>
    <property type="match status" value="1"/>
</dbReference>
<dbReference type="Pfam" id="PF01145">
    <property type="entry name" value="Band_7"/>
    <property type="match status" value="1"/>
</dbReference>
<dbReference type="InterPro" id="IPR036013">
    <property type="entry name" value="Band_7/SPFH_dom_sf"/>
</dbReference>
<dbReference type="FunCoup" id="A0A163KAL5">
    <property type="interactions" value="736"/>
</dbReference>
<organism evidence="3">
    <name type="scientific">Absidia glauca</name>
    <name type="common">Pin mould</name>
    <dbReference type="NCBI Taxonomy" id="4829"/>
    <lineage>
        <taxon>Eukaryota</taxon>
        <taxon>Fungi</taxon>
        <taxon>Fungi incertae sedis</taxon>
        <taxon>Mucoromycota</taxon>
        <taxon>Mucoromycotina</taxon>
        <taxon>Mucoromycetes</taxon>
        <taxon>Mucorales</taxon>
        <taxon>Cunninghamellaceae</taxon>
        <taxon>Absidia</taxon>
    </lineage>
</organism>
<comment type="similarity">
    <text evidence="1">Belongs to the band 7/mec-2 family.</text>
</comment>
<sequence length="301" mass="32878">MSINPNSTGYGAAKTPTTLHKFAGTYNADTVDHGWYGSAVNTTGAICGALGSIPLCFCFPNPYKSVDQGYVGLVTRFGSFTEAVDPGLVKINPFTEHVHKVDIRTQVDQIPKQVIMTKDNVNVQIDSVLYWSIIDPYQAKFGVTDVHRALIERTQTTLRHVLGAKVLQDCIENREAIAMEIQNVTAPIAKQWGVKIESILIKDLTFSKELQESLSAAAQAQRMGRSKIIAAKAEVQSAALMREASDVLSSDVALSIRYLDTMTTLAKAPNTRVIFLPSNANQDTSDPSQVKSLLYANLTQN</sequence>
<evidence type="ECO:0000259" key="2">
    <source>
        <dbReference type="SMART" id="SM00244"/>
    </source>
</evidence>
<dbReference type="CDD" id="cd13437">
    <property type="entry name" value="SPFH_alloslipin"/>
    <property type="match status" value="1"/>
</dbReference>
<dbReference type="InterPro" id="IPR001107">
    <property type="entry name" value="Band_7"/>
</dbReference>
<dbReference type="PANTHER" id="PTHR10264:SF19">
    <property type="entry name" value="AT06885P-RELATED"/>
    <property type="match status" value="1"/>
</dbReference>
<proteinExistence type="inferred from homology"/>
<dbReference type="FunFam" id="3.30.479.30:FF:000004">
    <property type="entry name" value="Putative membrane protease family, stomatin"/>
    <property type="match status" value="1"/>
</dbReference>
<protein>
    <recommendedName>
        <fullName evidence="2">Band 7 domain-containing protein</fullName>
    </recommendedName>
</protein>
<dbReference type="STRING" id="4829.A0A163KAL5"/>
<dbReference type="OMA" id="KFGRFER"/>
<dbReference type="SUPFAM" id="SSF117892">
    <property type="entry name" value="Band 7/SPFH domain"/>
    <property type="match status" value="1"/>
</dbReference>
<feature type="domain" description="Band 7" evidence="2">
    <location>
        <begin position="61"/>
        <end position="218"/>
    </location>
</feature>
<dbReference type="InParanoid" id="A0A163KAL5"/>
<dbReference type="InterPro" id="IPR001972">
    <property type="entry name" value="Stomatin_HflK_fam"/>
</dbReference>
<reference evidence="3" key="1">
    <citation type="submission" date="2016-04" db="EMBL/GenBank/DDBJ databases">
        <authorList>
            <person name="Evans L.H."/>
            <person name="Alamgir A."/>
            <person name="Owens N."/>
            <person name="Weber N.D."/>
            <person name="Virtaneva K."/>
            <person name="Barbian K."/>
            <person name="Babar A."/>
            <person name="Rosenke K."/>
        </authorList>
    </citation>
    <scope>NUCLEOTIDE SEQUENCE [LARGE SCALE GENOMIC DNA]</scope>
    <source>
        <strain evidence="3">CBS 101.48</strain>
    </source>
</reference>
<name>A0A163KAL5_ABSGL</name>
<dbReference type="EMBL" id="LT555008">
    <property type="protein sequence ID" value="SAM09386.1"/>
    <property type="molecule type" value="Genomic_DNA"/>
</dbReference>
<evidence type="ECO:0000256" key="1">
    <source>
        <dbReference type="ARBA" id="ARBA00008164"/>
    </source>
</evidence>
<dbReference type="Gene3D" id="3.30.479.30">
    <property type="entry name" value="Band 7 domain"/>
    <property type="match status" value="1"/>
</dbReference>
<keyword evidence="4" id="KW-1185">Reference proteome</keyword>
<dbReference type="AlphaFoldDB" id="A0A163KAL5"/>
<dbReference type="Proteomes" id="UP000078561">
    <property type="component" value="Unassembled WGS sequence"/>
</dbReference>
<dbReference type="InterPro" id="IPR043202">
    <property type="entry name" value="Band-7_stomatin-like"/>
</dbReference>
<dbReference type="GO" id="GO:0098552">
    <property type="term" value="C:side of membrane"/>
    <property type="evidence" value="ECO:0007669"/>
    <property type="project" value="UniProtKB-ARBA"/>
</dbReference>
<dbReference type="OrthoDB" id="2105077at2759"/>
<evidence type="ECO:0000313" key="3">
    <source>
        <dbReference type="EMBL" id="SAM09386.1"/>
    </source>
</evidence>
<dbReference type="PRINTS" id="PR00721">
    <property type="entry name" value="STOMATIN"/>
</dbReference>
<accession>A0A163KAL5</accession>
<dbReference type="Gene3D" id="6.10.250.2090">
    <property type="match status" value="1"/>
</dbReference>
<evidence type="ECO:0000313" key="4">
    <source>
        <dbReference type="Proteomes" id="UP000078561"/>
    </source>
</evidence>
<gene>
    <name evidence="3" type="primary">ABSGL_15062.1 scaffold 15162</name>
</gene>
<dbReference type="SMART" id="SM00244">
    <property type="entry name" value="PHB"/>
    <property type="match status" value="1"/>
</dbReference>
<dbReference type="GO" id="GO:0005886">
    <property type="term" value="C:plasma membrane"/>
    <property type="evidence" value="ECO:0007669"/>
    <property type="project" value="InterPro"/>
</dbReference>